<evidence type="ECO:0000313" key="1">
    <source>
        <dbReference type="EMBL" id="RRT72797.1"/>
    </source>
</evidence>
<organism evidence="1 2">
    <name type="scientific">Ensete ventricosum</name>
    <name type="common">Abyssinian banana</name>
    <name type="synonym">Musa ensete</name>
    <dbReference type="NCBI Taxonomy" id="4639"/>
    <lineage>
        <taxon>Eukaryota</taxon>
        <taxon>Viridiplantae</taxon>
        <taxon>Streptophyta</taxon>
        <taxon>Embryophyta</taxon>
        <taxon>Tracheophyta</taxon>
        <taxon>Spermatophyta</taxon>
        <taxon>Magnoliopsida</taxon>
        <taxon>Liliopsida</taxon>
        <taxon>Zingiberales</taxon>
        <taxon>Musaceae</taxon>
        <taxon>Ensete</taxon>
    </lineage>
</organism>
<dbReference type="AlphaFoldDB" id="A0A427A997"/>
<accession>A0A427A997</accession>
<reference evidence="1 2" key="1">
    <citation type="journal article" date="2014" name="Agronomy (Basel)">
        <title>A Draft Genome Sequence for Ensete ventricosum, the Drought-Tolerant Tree Against Hunger.</title>
        <authorList>
            <person name="Harrison J."/>
            <person name="Moore K.A."/>
            <person name="Paszkiewicz K."/>
            <person name="Jones T."/>
            <person name="Grant M."/>
            <person name="Ambacheew D."/>
            <person name="Muzemil S."/>
            <person name="Studholme D.J."/>
        </authorList>
    </citation>
    <scope>NUCLEOTIDE SEQUENCE [LARGE SCALE GENOMIC DNA]</scope>
</reference>
<name>A0A427A997_ENSVE</name>
<sequence>MKQLLKQRNALCLIHLNSLTMCMSKVMVLRYMIFLNLCFIFIKSIFLNFRLSLMKRVDNAY</sequence>
<protein>
    <submittedName>
        <fullName evidence="1">Uncharacterized protein</fullName>
    </submittedName>
</protein>
<evidence type="ECO:0000313" key="2">
    <source>
        <dbReference type="Proteomes" id="UP000287651"/>
    </source>
</evidence>
<proteinExistence type="predicted"/>
<gene>
    <name evidence="1" type="ORF">B296_00034129</name>
</gene>
<comment type="caution">
    <text evidence="1">The sequence shown here is derived from an EMBL/GenBank/DDBJ whole genome shotgun (WGS) entry which is preliminary data.</text>
</comment>
<dbReference type="EMBL" id="AMZH03003290">
    <property type="protein sequence ID" value="RRT72797.1"/>
    <property type="molecule type" value="Genomic_DNA"/>
</dbReference>
<dbReference type="Proteomes" id="UP000287651">
    <property type="component" value="Unassembled WGS sequence"/>
</dbReference>